<feature type="compositionally biased region" description="Basic and acidic residues" evidence="1">
    <location>
        <begin position="58"/>
        <end position="80"/>
    </location>
</feature>
<dbReference type="Proteomes" id="UP000188268">
    <property type="component" value="Unassembled WGS sequence"/>
</dbReference>
<sequence>MECIPLMVRKATVRKLDRAPMERNGWRRDKGPAIRSENFAFNRRKWHNPSQAYSNRRRGFEPFNRDRSRGKRIEETKAELSIRNQQSEKNSSPKHRTKFVHNASPNLATNPLGGDAFQQDGKSISDKATFEVETEEGDDGEESFERGFNDREDVDLDVFIPEDDMKWFERSVVVLINAAKNLSEVILAIKNFKFPVSVTEMSNVMLLLTVDEESLVDDCVKLVKDLEFDFFVEVAPWEFSLVQRCSIVWVKLEEIITGESVGIRFKIWVSVERDAGITRENNVFPVPVNERCINHSGELALIPAPEFIELSNDNALHVKEGFGIAENNDDCRTKVSTEEIVGESLNFYGEGSSRRVLTIYNPNGEFIEEEAEYVPNSFAGQHVSHPGGHVSQFDYSVSGSSIGVRSEGELRSGEVDNNFVVLGQRFKWVRCKVCDRKKKRKLTRRRCVTRLILGDKAIVDVSEASLSDDDIKKRNEVLLKEAEDTFDISRALGIEFCEERDAIISRQVTLDSEN</sequence>
<protein>
    <submittedName>
        <fullName evidence="2">Uncharacterized protein</fullName>
    </submittedName>
</protein>
<reference evidence="2 3" key="1">
    <citation type="submission" date="2013-09" db="EMBL/GenBank/DDBJ databases">
        <title>Corchorus capsularis genome sequencing.</title>
        <authorList>
            <person name="Alam M."/>
            <person name="Haque M.S."/>
            <person name="Islam M.S."/>
            <person name="Emdad E.M."/>
            <person name="Islam M.M."/>
            <person name="Ahmed B."/>
            <person name="Halim A."/>
            <person name="Hossen Q.M.M."/>
            <person name="Hossain M.Z."/>
            <person name="Ahmed R."/>
            <person name="Khan M.M."/>
            <person name="Islam R."/>
            <person name="Rashid M.M."/>
            <person name="Khan S.A."/>
            <person name="Rahman M.S."/>
            <person name="Alam M."/>
        </authorList>
    </citation>
    <scope>NUCLEOTIDE SEQUENCE [LARGE SCALE GENOMIC DNA]</scope>
    <source>
        <strain evidence="3">cv. CVL-1</strain>
        <tissue evidence="2">Whole seedling</tissue>
    </source>
</reference>
<feature type="region of interest" description="Disordered" evidence="1">
    <location>
        <begin position="48"/>
        <end position="96"/>
    </location>
</feature>
<evidence type="ECO:0000313" key="2">
    <source>
        <dbReference type="EMBL" id="OMO83134.1"/>
    </source>
</evidence>
<dbReference type="AlphaFoldDB" id="A0A1R3IKM5"/>
<proteinExistence type="predicted"/>
<comment type="caution">
    <text evidence="2">The sequence shown here is derived from an EMBL/GenBank/DDBJ whole genome shotgun (WGS) entry which is preliminary data.</text>
</comment>
<dbReference type="Gramene" id="OMO83134">
    <property type="protein sequence ID" value="OMO83134"/>
    <property type="gene ID" value="CCACVL1_11546"/>
</dbReference>
<evidence type="ECO:0000313" key="3">
    <source>
        <dbReference type="Proteomes" id="UP000188268"/>
    </source>
</evidence>
<organism evidence="2 3">
    <name type="scientific">Corchorus capsularis</name>
    <name type="common">Jute</name>
    <dbReference type="NCBI Taxonomy" id="210143"/>
    <lineage>
        <taxon>Eukaryota</taxon>
        <taxon>Viridiplantae</taxon>
        <taxon>Streptophyta</taxon>
        <taxon>Embryophyta</taxon>
        <taxon>Tracheophyta</taxon>
        <taxon>Spermatophyta</taxon>
        <taxon>Magnoliopsida</taxon>
        <taxon>eudicotyledons</taxon>
        <taxon>Gunneridae</taxon>
        <taxon>Pentapetalae</taxon>
        <taxon>rosids</taxon>
        <taxon>malvids</taxon>
        <taxon>Malvales</taxon>
        <taxon>Malvaceae</taxon>
        <taxon>Grewioideae</taxon>
        <taxon>Apeibeae</taxon>
        <taxon>Corchorus</taxon>
    </lineage>
</organism>
<keyword evidence="3" id="KW-1185">Reference proteome</keyword>
<accession>A0A1R3IKM5</accession>
<dbReference type="OrthoDB" id="10640879at2759"/>
<dbReference type="EMBL" id="AWWV01009912">
    <property type="protein sequence ID" value="OMO83134.1"/>
    <property type="molecule type" value="Genomic_DNA"/>
</dbReference>
<evidence type="ECO:0000256" key="1">
    <source>
        <dbReference type="SAM" id="MobiDB-lite"/>
    </source>
</evidence>
<gene>
    <name evidence="2" type="ORF">CCACVL1_11546</name>
</gene>
<name>A0A1R3IKM5_COCAP</name>